<dbReference type="OrthoDB" id="9797506at2"/>
<proteinExistence type="inferred from homology"/>
<dbReference type="Gene3D" id="3.90.280.10">
    <property type="entry name" value="PEBP-like"/>
    <property type="match status" value="1"/>
</dbReference>
<dbReference type="InterPro" id="IPR008914">
    <property type="entry name" value="PEBP"/>
</dbReference>
<evidence type="ECO:0000313" key="3">
    <source>
        <dbReference type="Proteomes" id="UP000267368"/>
    </source>
</evidence>
<dbReference type="CDD" id="cd00865">
    <property type="entry name" value="PEBP_bact_arch"/>
    <property type="match status" value="1"/>
</dbReference>
<sequence>MNIVMHLENGFLPDAYGKHADPADCHGWSCRRSFPFEVTDIPAEAKALAFVFMDWDSTPVCGFPWIHWTAYANGPFDGAFALADDASRQGAEGLMQGYNSAAQSEPERGTGYVGPCPPDADHTYTLRVVALGEPLDLEAPFWANQLVSAGRGHIVAEASIDMIGRC</sequence>
<accession>A0A3N0AGT3</accession>
<organism evidence="2 3">
    <name type="scientific">Slackia faecicanis</name>
    <dbReference type="NCBI Taxonomy" id="255723"/>
    <lineage>
        <taxon>Bacteria</taxon>
        <taxon>Bacillati</taxon>
        <taxon>Actinomycetota</taxon>
        <taxon>Coriobacteriia</taxon>
        <taxon>Eggerthellales</taxon>
        <taxon>Eggerthellaceae</taxon>
        <taxon>Slackia</taxon>
    </lineage>
</organism>
<comment type="caution">
    <text evidence="2">The sequence shown here is derived from an EMBL/GenBank/DDBJ whole genome shotgun (WGS) entry which is preliminary data.</text>
</comment>
<dbReference type="Pfam" id="PF01161">
    <property type="entry name" value="PBP"/>
    <property type="match status" value="1"/>
</dbReference>
<dbReference type="InterPro" id="IPR036610">
    <property type="entry name" value="PEBP-like_sf"/>
</dbReference>
<evidence type="ECO:0000256" key="1">
    <source>
        <dbReference type="ARBA" id="ARBA00007120"/>
    </source>
</evidence>
<dbReference type="EMBL" id="QICB01000003">
    <property type="protein sequence ID" value="RNL19842.1"/>
    <property type="molecule type" value="Genomic_DNA"/>
</dbReference>
<gene>
    <name evidence="2" type="ORF">DMP07_05595</name>
</gene>
<comment type="similarity">
    <text evidence="1">Belongs to the UPF0098 family.</text>
</comment>
<evidence type="ECO:0000313" key="2">
    <source>
        <dbReference type="EMBL" id="RNL19842.1"/>
    </source>
</evidence>
<dbReference type="InterPro" id="IPR005247">
    <property type="entry name" value="YbhB_YbcL/LppC-like"/>
</dbReference>
<protein>
    <submittedName>
        <fullName evidence="2">YbhB/YbcL family Raf kinase inhibitor-like protein</fullName>
    </submittedName>
</protein>
<dbReference type="NCBIfam" id="TIGR00481">
    <property type="entry name" value="YbhB/YbcL family Raf kinase inhibitor-like protein"/>
    <property type="match status" value="1"/>
</dbReference>
<dbReference type="RefSeq" id="WP_123198164.1">
    <property type="nucleotide sequence ID" value="NZ_QICB01000003.1"/>
</dbReference>
<keyword evidence="3" id="KW-1185">Reference proteome</keyword>
<dbReference type="AlphaFoldDB" id="A0A3N0AGT3"/>
<dbReference type="SUPFAM" id="SSF49777">
    <property type="entry name" value="PEBP-like"/>
    <property type="match status" value="1"/>
</dbReference>
<dbReference type="Proteomes" id="UP000267368">
    <property type="component" value="Unassembled WGS sequence"/>
</dbReference>
<reference evidence="3" key="1">
    <citation type="submission" date="2018-05" db="EMBL/GenBank/DDBJ databases">
        <title>Genome Sequencing of selected type strains of the family Eggerthellaceae.</title>
        <authorList>
            <person name="Danylec N."/>
            <person name="Stoll D.A."/>
            <person name="Doetsch A."/>
            <person name="Huch M."/>
        </authorList>
    </citation>
    <scope>NUCLEOTIDE SEQUENCE [LARGE SCALE GENOMIC DNA]</scope>
    <source>
        <strain evidence="3">DSM 17537</strain>
    </source>
</reference>
<name>A0A3N0AGT3_9ACTN</name>